<dbReference type="EMBL" id="UINC01003791">
    <property type="protein sequence ID" value="SVA09273.1"/>
    <property type="molecule type" value="Genomic_DNA"/>
</dbReference>
<dbReference type="SUPFAM" id="SSF52540">
    <property type="entry name" value="P-loop containing nucleoside triphosphate hydrolases"/>
    <property type="match status" value="1"/>
</dbReference>
<evidence type="ECO:0000256" key="9">
    <source>
        <dbReference type="ARBA" id="ARBA00023141"/>
    </source>
</evidence>
<protein>
    <recommendedName>
        <fullName evidence="3">shikimate kinase</fullName>
        <ecNumber evidence="3">2.7.1.71</ecNumber>
    </recommendedName>
</protein>
<name>A0A381T6B2_9ZZZZ</name>
<keyword evidence="7" id="KW-0418">Kinase</keyword>
<organism evidence="11">
    <name type="scientific">marine metagenome</name>
    <dbReference type="NCBI Taxonomy" id="408172"/>
    <lineage>
        <taxon>unclassified sequences</taxon>
        <taxon>metagenomes</taxon>
        <taxon>ecological metagenomes</taxon>
    </lineage>
</organism>
<dbReference type="UniPathway" id="UPA00053">
    <property type="reaction ID" value="UER00088"/>
</dbReference>
<dbReference type="InterPro" id="IPR000623">
    <property type="entry name" value="Shikimate_kinase/TSH1"/>
</dbReference>
<gene>
    <name evidence="11" type="ORF">METZ01_LOCUS62127</name>
</gene>
<evidence type="ECO:0000256" key="1">
    <source>
        <dbReference type="ARBA" id="ARBA00004842"/>
    </source>
</evidence>
<keyword evidence="4" id="KW-0028">Amino-acid biosynthesis</keyword>
<dbReference type="GO" id="GO:0009073">
    <property type="term" value="P:aromatic amino acid family biosynthetic process"/>
    <property type="evidence" value="ECO:0007669"/>
    <property type="project" value="UniProtKB-KW"/>
</dbReference>
<dbReference type="PANTHER" id="PTHR21087">
    <property type="entry name" value="SHIKIMATE KINASE"/>
    <property type="match status" value="1"/>
</dbReference>
<dbReference type="AlphaFoldDB" id="A0A381T6B2"/>
<evidence type="ECO:0000256" key="10">
    <source>
        <dbReference type="ARBA" id="ARBA00048567"/>
    </source>
</evidence>
<dbReference type="Gene3D" id="3.40.50.300">
    <property type="entry name" value="P-loop containing nucleotide triphosphate hydrolases"/>
    <property type="match status" value="1"/>
</dbReference>
<evidence type="ECO:0000256" key="4">
    <source>
        <dbReference type="ARBA" id="ARBA00022605"/>
    </source>
</evidence>
<dbReference type="GO" id="GO:0004765">
    <property type="term" value="F:shikimate kinase activity"/>
    <property type="evidence" value="ECO:0007669"/>
    <property type="project" value="UniProtKB-EC"/>
</dbReference>
<comment type="pathway">
    <text evidence="1">Metabolic intermediate biosynthesis; chorismate biosynthesis; chorismate from D-erythrose 4-phosphate and phosphoenolpyruvate: step 5/7.</text>
</comment>
<keyword evidence="8" id="KW-0067">ATP-binding</keyword>
<sequence>MESLEFKNKLKELKKNNIAIIGHMGAGKSIVAKTLAKKIDFQHIDSDYEITRFTMKSINKIFQEKGEEYFRNIETEIILKLIEKKNVILSLGGGSILSRLIRDKLKKKSITLFLDVSLLELEKRLKKSTNRPLLKNVDLAEKVKELDIARRKYYLLSDITIKNTNSPIDACKNFIKKFAYFHEKTNINKN</sequence>
<dbReference type="Pfam" id="PF01202">
    <property type="entry name" value="SKI"/>
    <property type="match status" value="1"/>
</dbReference>
<dbReference type="GO" id="GO:0008652">
    <property type="term" value="P:amino acid biosynthetic process"/>
    <property type="evidence" value="ECO:0007669"/>
    <property type="project" value="UniProtKB-KW"/>
</dbReference>
<dbReference type="EC" id="2.7.1.71" evidence="3"/>
<keyword evidence="6" id="KW-0547">Nucleotide-binding</keyword>
<dbReference type="GO" id="GO:0009423">
    <property type="term" value="P:chorismate biosynthetic process"/>
    <property type="evidence" value="ECO:0007669"/>
    <property type="project" value="UniProtKB-UniPathway"/>
</dbReference>
<proteinExistence type="inferred from homology"/>
<evidence type="ECO:0000256" key="8">
    <source>
        <dbReference type="ARBA" id="ARBA00022840"/>
    </source>
</evidence>
<dbReference type="PRINTS" id="PR01100">
    <property type="entry name" value="SHIKIMTKNASE"/>
</dbReference>
<dbReference type="PROSITE" id="PS01128">
    <property type="entry name" value="SHIKIMATE_KINASE"/>
    <property type="match status" value="1"/>
</dbReference>
<keyword evidence="9" id="KW-0057">Aromatic amino acid biosynthesis</keyword>
<dbReference type="InterPro" id="IPR023000">
    <property type="entry name" value="Shikimate_kinase_CS"/>
</dbReference>
<dbReference type="InterPro" id="IPR031322">
    <property type="entry name" value="Shikimate/glucono_kinase"/>
</dbReference>
<keyword evidence="5" id="KW-0808">Transferase</keyword>
<dbReference type="CDD" id="cd00464">
    <property type="entry name" value="SK"/>
    <property type="match status" value="1"/>
</dbReference>
<evidence type="ECO:0000313" key="11">
    <source>
        <dbReference type="EMBL" id="SVA09273.1"/>
    </source>
</evidence>
<evidence type="ECO:0000256" key="6">
    <source>
        <dbReference type="ARBA" id="ARBA00022741"/>
    </source>
</evidence>
<dbReference type="GO" id="GO:0005524">
    <property type="term" value="F:ATP binding"/>
    <property type="evidence" value="ECO:0007669"/>
    <property type="project" value="UniProtKB-KW"/>
</dbReference>
<dbReference type="GO" id="GO:0005829">
    <property type="term" value="C:cytosol"/>
    <property type="evidence" value="ECO:0007669"/>
    <property type="project" value="TreeGrafter"/>
</dbReference>
<accession>A0A381T6B2</accession>
<dbReference type="InterPro" id="IPR027417">
    <property type="entry name" value="P-loop_NTPase"/>
</dbReference>
<dbReference type="PANTHER" id="PTHR21087:SF16">
    <property type="entry name" value="SHIKIMATE KINASE 1, CHLOROPLASTIC"/>
    <property type="match status" value="1"/>
</dbReference>
<evidence type="ECO:0000256" key="2">
    <source>
        <dbReference type="ARBA" id="ARBA00006997"/>
    </source>
</evidence>
<comment type="similarity">
    <text evidence="2">Belongs to the shikimate kinase family.</text>
</comment>
<dbReference type="HAMAP" id="MF_00109">
    <property type="entry name" value="Shikimate_kinase"/>
    <property type="match status" value="1"/>
</dbReference>
<reference evidence="11" key="1">
    <citation type="submission" date="2018-05" db="EMBL/GenBank/DDBJ databases">
        <authorList>
            <person name="Lanie J.A."/>
            <person name="Ng W.-L."/>
            <person name="Kazmierczak K.M."/>
            <person name="Andrzejewski T.M."/>
            <person name="Davidsen T.M."/>
            <person name="Wayne K.J."/>
            <person name="Tettelin H."/>
            <person name="Glass J.I."/>
            <person name="Rusch D."/>
            <person name="Podicherti R."/>
            <person name="Tsui H.-C.T."/>
            <person name="Winkler M.E."/>
        </authorList>
    </citation>
    <scope>NUCLEOTIDE SEQUENCE</scope>
</reference>
<evidence type="ECO:0000256" key="3">
    <source>
        <dbReference type="ARBA" id="ARBA00012154"/>
    </source>
</evidence>
<evidence type="ECO:0000256" key="7">
    <source>
        <dbReference type="ARBA" id="ARBA00022777"/>
    </source>
</evidence>
<comment type="catalytic activity">
    <reaction evidence="10">
        <text>shikimate + ATP = 3-phosphoshikimate + ADP + H(+)</text>
        <dbReference type="Rhea" id="RHEA:13121"/>
        <dbReference type="ChEBI" id="CHEBI:15378"/>
        <dbReference type="ChEBI" id="CHEBI:30616"/>
        <dbReference type="ChEBI" id="CHEBI:36208"/>
        <dbReference type="ChEBI" id="CHEBI:145989"/>
        <dbReference type="ChEBI" id="CHEBI:456216"/>
        <dbReference type="EC" id="2.7.1.71"/>
    </reaction>
</comment>
<evidence type="ECO:0000256" key="5">
    <source>
        <dbReference type="ARBA" id="ARBA00022679"/>
    </source>
</evidence>